<dbReference type="Pfam" id="PF07520">
    <property type="entry name" value="SrfB"/>
    <property type="match status" value="1"/>
</dbReference>
<proteinExistence type="predicted"/>
<dbReference type="OrthoDB" id="5437169at2"/>
<name>A0A317DZU8_9PROT</name>
<dbReference type="Proteomes" id="UP000246077">
    <property type="component" value="Unassembled WGS sequence"/>
</dbReference>
<organism evidence="1 2">
    <name type="scientific">Zavarzinia compransoris</name>
    <dbReference type="NCBI Taxonomy" id="1264899"/>
    <lineage>
        <taxon>Bacteria</taxon>
        <taxon>Pseudomonadati</taxon>
        <taxon>Pseudomonadota</taxon>
        <taxon>Alphaproteobacteria</taxon>
        <taxon>Rhodospirillales</taxon>
        <taxon>Zavarziniaceae</taxon>
        <taxon>Zavarzinia</taxon>
    </lineage>
</organism>
<sequence>MLKRLTTFRRLVSLVPSSGLQFLDFGFDVDALPKVTRAFWEEPVAGAAVSPQGDQQVVLRSLVLADEATGRMIDPKTGAAAPPEEIYELNGRKGLEAFLGRWVPLPYLKVKAKDGDGRDIYDQGPGNWARLRVVELPERDRDGISHRVTLAFDTALGNRLPGRPYVMPSPSDAVEQQEFALVADDDKNAWFMEEAWVDQWLDEAFREFKQAQRPNRPLRDEDFPHACEHWARYLTFLALVDAAEILPRVRLIDTLSEAGRHVPVEVDLVLDIGNSRTCGILMENHADERMDLNDSYVLELRDLAHPEQSYGKPFESRVEFARAGFGKDAASRRSGRANAFWWPSPVRIGPEAMRLAGDALGNEGTTGLSSPKRYLWDTRPLAQGWRFNGVGPDGVTTEPPVAGPIMGLLTEEGEVLRQLPPGRGNPAVRARFSRSSVYSLLLAEILCQAISMINAPEIRMARRHGDVPRRLRRIVLTMPPAMPVAEQRLMRRRAEGAVKLVWDLMAMGAADGRLPPEPVIVLNLDEASGTQLVYLYTEITQKFRGDYGAFFELKGRVRDREGYGADPALRIASIDIGGGTTDLIVTTYTIEGQRAINPTQNFREGFKLAGDDILAAVIERHILPAIAGALSGAGVGDPAAMLKKLFSGNRGSETELERHLRRQFVTQVLEPAGLSLLHQYEQGGAGPQAGAEIRRLDQLWDKGLPPSARVLRFFAKEAEDHGARGFETAAVAVTVDLAGIEATVLGVIGQTLADLAEVIHAYDCDILLLSGRPSRLPAIMKVMLAKLPVMPDRVVPMHQYAVGTWYPFRDVNARIEDPKTAAAVGAMLCGLAEGHLEAFLMRTSKLSMKSTARFFGEMEISGQIRRRNVFLADPTLDAKTGEGGGESFVLNFYAPIFIGFRQLDLERWPATPLYYLEFTNPSAAAGLALPLRVTLERAEVDAEHLERWEEFKITEVEDAEGNSRRSLVSLRLQTLKAAQGYWRDTGVLSVM</sequence>
<evidence type="ECO:0000313" key="1">
    <source>
        <dbReference type="EMBL" id="PWR19892.1"/>
    </source>
</evidence>
<dbReference type="InterPro" id="IPR009216">
    <property type="entry name" value="Virulence_factor_SrfB"/>
</dbReference>
<evidence type="ECO:0000313" key="2">
    <source>
        <dbReference type="Proteomes" id="UP000246077"/>
    </source>
</evidence>
<protein>
    <submittedName>
        <fullName evidence="1">Virulence protein SrfB</fullName>
    </submittedName>
</protein>
<comment type="caution">
    <text evidence="1">The sequence shown here is derived from an EMBL/GenBank/DDBJ whole genome shotgun (WGS) entry which is preliminary data.</text>
</comment>
<accession>A0A317DZU8</accession>
<dbReference type="EMBL" id="QGLF01000004">
    <property type="protein sequence ID" value="PWR19892.1"/>
    <property type="molecule type" value="Genomic_DNA"/>
</dbReference>
<keyword evidence="2" id="KW-1185">Reference proteome</keyword>
<dbReference type="RefSeq" id="WP_109922070.1">
    <property type="nucleotide sequence ID" value="NZ_QGLF01000004.1"/>
</dbReference>
<dbReference type="AlphaFoldDB" id="A0A317DZU8"/>
<dbReference type="PIRSF" id="PIRSF034585">
    <property type="entry name" value="SrfB"/>
    <property type="match status" value="1"/>
</dbReference>
<reference evidence="2" key="1">
    <citation type="submission" date="2018-05" db="EMBL/GenBank/DDBJ databases">
        <title>Zavarzinia sp. HR-AS.</title>
        <authorList>
            <person name="Lee Y."/>
            <person name="Jeon C.O."/>
        </authorList>
    </citation>
    <scope>NUCLEOTIDE SEQUENCE [LARGE SCALE GENOMIC DNA]</scope>
    <source>
        <strain evidence="2">DSM 1231</strain>
    </source>
</reference>
<gene>
    <name evidence="1" type="ORF">DKG75_15680</name>
</gene>